<dbReference type="OrthoDB" id="7171409at2"/>
<dbReference type="PANTHER" id="PTHR40469:SF2">
    <property type="entry name" value="GALACTOSE-BINDING DOMAIN-LIKE SUPERFAMILY PROTEIN"/>
    <property type="match status" value="1"/>
</dbReference>
<reference evidence="3" key="1">
    <citation type="submission" date="2017-02" db="EMBL/GenBank/DDBJ databases">
        <title>Comparative genomics and description of representatives of a novel lineage of planctomycetes thriving in anoxic sediments.</title>
        <authorList>
            <person name="Spring S."/>
            <person name="Bunk B."/>
            <person name="Sproer C."/>
        </authorList>
    </citation>
    <scope>NUCLEOTIDE SEQUENCE [LARGE SCALE GENOMIC DNA]</scope>
    <source>
        <strain evidence="3">SM-Chi-D1</strain>
    </source>
</reference>
<organism evidence="2 3">
    <name type="scientific">Limihaloglobus sulfuriphilus</name>
    <dbReference type="NCBI Taxonomy" id="1851148"/>
    <lineage>
        <taxon>Bacteria</taxon>
        <taxon>Pseudomonadati</taxon>
        <taxon>Planctomycetota</taxon>
        <taxon>Phycisphaerae</taxon>
        <taxon>Sedimentisphaerales</taxon>
        <taxon>Sedimentisphaeraceae</taxon>
        <taxon>Limihaloglobus</taxon>
    </lineage>
</organism>
<dbReference type="InterPro" id="IPR029010">
    <property type="entry name" value="ThuA-like"/>
</dbReference>
<accession>A0A1Q2MBT7</accession>
<evidence type="ECO:0000259" key="1">
    <source>
        <dbReference type="Pfam" id="PF06283"/>
    </source>
</evidence>
<gene>
    <name evidence="2" type="ORF">SMSP2_00475</name>
</gene>
<dbReference type="EMBL" id="CP019646">
    <property type="protein sequence ID" value="AQQ70134.1"/>
    <property type="molecule type" value="Genomic_DNA"/>
</dbReference>
<protein>
    <submittedName>
        <fullName evidence="2">Trehalose utilization</fullName>
    </submittedName>
</protein>
<feature type="domain" description="ThuA-like" evidence="1">
    <location>
        <begin position="4"/>
        <end position="215"/>
    </location>
</feature>
<keyword evidence="3" id="KW-1185">Reference proteome</keyword>
<sequence>MKKALMIYGGWKGHEPKECTLAAQKILEDSGFETVLSDSLNSYLDNELMAWADLIVQCTTMAEITDEQAESLIQTVKSGTGLAGWHGGLCDSFRNCTEYHFMTGGQWVSHPGGDKVSYTVNITKPQDPVMAGIENFSHTSEQYYLHVDPGVDVLAETEFSGEHDGIDWIKGVVMPVAWKKRWGSGRVFYLALGHTAKELEIPQIQTILKRGMLWASK</sequence>
<dbReference type="Gene3D" id="3.40.50.880">
    <property type="match status" value="1"/>
</dbReference>
<dbReference type="KEGG" id="pbas:SMSP2_00475"/>
<dbReference type="STRING" id="1851148.SMSP2_00475"/>
<evidence type="ECO:0000313" key="3">
    <source>
        <dbReference type="Proteomes" id="UP000188181"/>
    </source>
</evidence>
<dbReference type="RefSeq" id="WP_146682424.1">
    <property type="nucleotide sequence ID" value="NZ_CP019646.1"/>
</dbReference>
<name>A0A1Q2MBT7_9BACT</name>
<dbReference type="Proteomes" id="UP000188181">
    <property type="component" value="Chromosome"/>
</dbReference>
<dbReference type="AlphaFoldDB" id="A0A1Q2MBT7"/>
<dbReference type="SUPFAM" id="SSF52317">
    <property type="entry name" value="Class I glutamine amidotransferase-like"/>
    <property type="match status" value="1"/>
</dbReference>
<dbReference type="Pfam" id="PF06283">
    <property type="entry name" value="ThuA"/>
    <property type="match status" value="1"/>
</dbReference>
<dbReference type="InterPro" id="IPR029062">
    <property type="entry name" value="Class_I_gatase-like"/>
</dbReference>
<evidence type="ECO:0000313" key="2">
    <source>
        <dbReference type="EMBL" id="AQQ70134.1"/>
    </source>
</evidence>
<proteinExistence type="predicted"/>
<dbReference type="PANTHER" id="PTHR40469">
    <property type="entry name" value="SECRETED GLYCOSYL HYDROLASE"/>
    <property type="match status" value="1"/>
</dbReference>